<protein>
    <submittedName>
        <fullName evidence="2">Uncharacterized protein</fullName>
    </submittedName>
</protein>
<dbReference type="Proteomes" id="UP000593571">
    <property type="component" value="Unassembled WGS sequence"/>
</dbReference>
<feature type="region of interest" description="Disordered" evidence="1">
    <location>
        <begin position="1"/>
        <end position="88"/>
    </location>
</feature>
<comment type="caution">
    <text evidence="2">The sequence shown here is derived from an EMBL/GenBank/DDBJ whole genome shotgun (WGS) entry which is preliminary data.</text>
</comment>
<name>A0A7J8FIV3_ROUAE</name>
<keyword evidence="3" id="KW-1185">Reference proteome</keyword>
<gene>
    <name evidence="2" type="ORF">HJG63_012072</name>
</gene>
<feature type="compositionally biased region" description="Basic residues" evidence="1">
    <location>
        <begin position="44"/>
        <end position="55"/>
    </location>
</feature>
<evidence type="ECO:0000256" key="1">
    <source>
        <dbReference type="SAM" id="MobiDB-lite"/>
    </source>
</evidence>
<evidence type="ECO:0000313" key="2">
    <source>
        <dbReference type="EMBL" id="KAF6447693.1"/>
    </source>
</evidence>
<dbReference type="AlphaFoldDB" id="A0A7J8FIV3"/>
<dbReference type="EMBL" id="JACASE010000007">
    <property type="protein sequence ID" value="KAF6447693.1"/>
    <property type="molecule type" value="Genomic_DNA"/>
</dbReference>
<proteinExistence type="predicted"/>
<evidence type="ECO:0000313" key="3">
    <source>
        <dbReference type="Proteomes" id="UP000593571"/>
    </source>
</evidence>
<reference evidence="2 3" key="1">
    <citation type="journal article" date="2020" name="Nature">
        <title>Six reference-quality genomes reveal evolution of bat adaptations.</title>
        <authorList>
            <person name="Jebb D."/>
            <person name="Huang Z."/>
            <person name="Pippel M."/>
            <person name="Hughes G.M."/>
            <person name="Lavrichenko K."/>
            <person name="Devanna P."/>
            <person name="Winkler S."/>
            <person name="Jermiin L.S."/>
            <person name="Skirmuntt E.C."/>
            <person name="Katzourakis A."/>
            <person name="Burkitt-Gray L."/>
            <person name="Ray D.A."/>
            <person name="Sullivan K.A.M."/>
            <person name="Roscito J.G."/>
            <person name="Kirilenko B.M."/>
            <person name="Davalos L.M."/>
            <person name="Corthals A.P."/>
            <person name="Power M.L."/>
            <person name="Jones G."/>
            <person name="Ransome R.D."/>
            <person name="Dechmann D.K.N."/>
            <person name="Locatelli A.G."/>
            <person name="Puechmaille S.J."/>
            <person name="Fedrigo O."/>
            <person name="Jarvis E.D."/>
            <person name="Hiller M."/>
            <person name="Vernes S.C."/>
            <person name="Myers E.W."/>
            <person name="Teeling E.C."/>
        </authorList>
    </citation>
    <scope>NUCLEOTIDE SEQUENCE [LARGE SCALE GENOMIC DNA]</scope>
    <source>
        <strain evidence="2">MRouAeg1</strain>
        <tissue evidence="2">Muscle</tissue>
    </source>
</reference>
<accession>A0A7J8FIV3</accession>
<sequence>MLRRLRMTSTASEQRRMTAGHWPTKSGGEEGSQEQKFDQSPCGHRGHRGHSRPHCRALSTQAPPVPPAGTPKWAGPGRTLPRRLVRPRSCAKRCDASRPLLMLFCHLESLPSPSPSGKLLRILPVPLRSQPSLCGVPRLQPIAARLLPPHDGVPWPRSLPAS</sequence>
<organism evidence="2 3">
    <name type="scientific">Rousettus aegyptiacus</name>
    <name type="common">Egyptian fruit bat</name>
    <name type="synonym">Pteropus aegyptiacus</name>
    <dbReference type="NCBI Taxonomy" id="9407"/>
    <lineage>
        <taxon>Eukaryota</taxon>
        <taxon>Metazoa</taxon>
        <taxon>Chordata</taxon>
        <taxon>Craniata</taxon>
        <taxon>Vertebrata</taxon>
        <taxon>Euteleostomi</taxon>
        <taxon>Mammalia</taxon>
        <taxon>Eutheria</taxon>
        <taxon>Laurasiatheria</taxon>
        <taxon>Chiroptera</taxon>
        <taxon>Yinpterochiroptera</taxon>
        <taxon>Pteropodoidea</taxon>
        <taxon>Pteropodidae</taxon>
        <taxon>Rousettinae</taxon>
        <taxon>Rousettus</taxon>
    </lineage>
</organism>